<dbReference type="EMBL" id="CP021056">
    <property type="protein sequence ID" value="QXE22604.1"/>
    <property type="molecule type" value="Genomic_DNA"/>
</dbReference>
<evidence type="ECO:0000313" key="1">
    <source>
        <dbReference type="EMBL" id="QXE22604.1"/>
    </source>
</evidence>
<dbReference type="AlphaFoldDB" id="A0A975Y3X9"/>
<protein>
    <submittedName>
        <fullName evidence="1">Uncharacterized protein</fullName>
    </submittedName>
</protein>
<proteinExistence type="predicted"/>
<dbReference type="RefSeq" id="WP_190602588.1">
    <property type="nucleotide sequence ID" value="NZ_CP021056.1"/>
</dbReference>
<gene>
    <name evidence="1" type="ORF">B6N60_01289</name>
</gene>
<evidence type="ECO:0000313" key="2">
    <source>
        <dbReference type="Proteomes" id="UP000683511"/>
    </source>
</evidence>
<reference evidence="1" key="1">
    <citation type="submission" date="2017-04" db="EMBL/GenBank/DDBJ databases">
        <title>Genome deletions in a multicellular cyanobacterial endosymbiont for morphological adaptation in marine diatoms.</title>
        <authorList>
            <person name="Wang Y."/>
            <person name="Gao H."/>
            <person name="Li R."/>
            <person name="Xu X."/>
        </authorList>
    </citation>
    <scope>NUCLEOTIDE SEQUENCE</scope>
    <source>
        <strain evidence="1">FACHB 800</strain>
    </source>
</reference>
<name>A0A975Y3X9_9NOST</name>
<dbReference type="Proteomes" id="UP000683511">
    <property type="component" value="Chromosome"/>
</dbReference>
<dbReference type="KEGG" id="rsin:B6N60_01289"/>
<sequence>MYNFEFIATRKNSLLNDIKGLCDNRISNIQSIVYCYSFVRNSLKNIECQIELGYKESISNCSDDNQVKEFINLFNLTEIQGNLNLASGGIPEDFRKIENRHLDFKNEGSKIIFTYMYHQFFLSMISILDDFFAQLITLILKAYPEKIAKKQIKLSPLEFNTFLNKLQRITDLPQQLGLPQEKDIIDWFDKQIYDVVTDIMKNKNALEQLDKLEDYLQAEKKLLRLYKLQYYEMYLRRNAGIHSSWMGEKEYQQKFKEIKKRANGDKLLFEEPIYDNFLGFSERYFYNSCIFCQNIIILIEKHCEQKFNTAEQL</sequence>
<accession>A0A975Y3X9</accession>
<keyword evidence="2" id="KW-1185">Reference proteome</keyword>
<organism evidence="1 2">
    <name type="scientific">Richelia sinica FACHB-800</name>
    <dbReference type="NCBI Taxonomy" id="1357546"/>
    <lineage>
        <taxon>Bacteria</taxon>
        <taxon>Bacillati</taxon>
        <taxon>Cyanobacteriota</taxon>
        <taxon>Cyanophyceae</taxon>
        <taxon>Nostocales</taxon>
        <taxon>Nostocaceae</taxon>
        <taxon>Richelia</taxon>
    </lineage>
</organism>